<protein>
    <submittedName>
        <fullName evidence="2">Acyltransferase</fullName>
    </submittedName>
</protein>
<dbReference type="Proteomes" id="UP001527202">
    <property type="component" value="Unassembled WGS sequence"/>
</dbReference>
<dbReference type="CDD" id="cd04647">
    <property type="entry name" value="LbH_MAT_like"/>
    <property type="match status" value="1"/>
</dbReference>
<keyword evidence="2" id="KW-0012">Acyltransferase</keyword>
<dbReference type="Pfam" id="PF00132">
    <property type="entry name" value="Hexapep"/>
    <property type="match status" value="1"/>
</dbReference>
<dbReference type="GeneID" id="95377962"/>
<dbReference type="Gene3D" id="2.160.10.10">
    <property type="entry name" value="Hexapeptide repeat proteins"/>
    <property type="match status" value="1"/>
</dbReference>
<dbReference type="KEGG" id="pchi:PC41400_24530"/>
<dbReference type="OrthoDB" id="9782926at2"/>
<gene>
    <name evidence="1" type="ORF">M5X16_17065</name>
    <name evidence="2" type="ORF">PC41400_24530</name>
</gene>
<dbReference type="AlphaFoldDB" id="A0A410X248"/>
<reference evidence="1 4" key="2">
    <citation type="submission" date="2022-05" db="EMBL/GenBank/DDBJ databases">
        <title>Genome Sequencing of Bee-Associated Microbes.</title>
        <authorList>
            <person name="Dunlap C."/>
        </authorList>
    </citation>
    <scope>NUCLEOTIDE SEQUENCE [LARGE SCALE GENOMIC DNA]</scope>
    <source>
        <strain evidence="1 4">NRRL B-23120</strain>
    </source>
</reference>
<dbReference type="SUPFAM" id="SSF51161">
    <property type="entry name" value="Trimeric LpxA-like enzymes"/>
    <property type="match status" value="1"/>
</dbReference>
<dbReference type="InterPro" id="IPR001451">
    <property type="entry name" value="Hexapep"/>
</dbReference>
<keyword evidence="2" id="KW-0808">Transferase</keyword>
<name>A0A410X248_9BACL</name>
<evidence type="ECO:0000313" key="3">
    <source>
        <dbReference type="Proteomes" id="UP000288943"/>
    </source>
</evidence>
<sequence>MRGRDRFHKFKTVLDIVIRILRLFPRPALKYAWTLTDLLPDTAGVAMRYCLLKCLTLSCGDNVFVGRSVEIKYWERLRIGSNVSIHKQCYLDACGELQIDDDVSIAHQSSLISFQHSWENESLPIRDNPVVCSKIHIHRDVWIGCGCRILAGASIGSRSIVAAGAVVTRPVPSMTVAAGVPAKIIKSIRKEGHYERSVGT</sequence>
<dbReference type="PANTHER" id="PTHR23416">
    <property type="entry name" value="SIALIC ACID SYNTHASE-RELATED"/>
    <property type="match status" value="1"/>
</dbReference>
<dbReference type="EMBL" id="CP026520">
    <property type="protein sequence ID" value="QAV20677.1"/>
    <property type="molecule type" value="Genomic_DNA"/>
</dbReference>
<evidence type="ECO:0000313" key="2">
    <source>
        <dbReference type="EMBL" id="QAV20677.1"/>
    </source>
</evidence>
<dbReference type="InterPro" id="IPR011004">
    <property type="entry name" value="Trimer_LpxA-like_sf"/>
</dbReference>
<proteinExistence type="predicted"/>
<accession>A0A410X248</accession>
<dbReference type="Proteomes" id="UP000288943">
    <property type="component" value="Chromosome"/>
</dbReference>
<dbReference type="GO" id="GO:0016746">
    <property type="term" value="F:acyltransferase activity"/>
    <property type="evidence" value="ECO:0007669"/>
    <property type="project" value="UniProtKB-KW"/>
</dbReference>
<dbReference type="EMBL" id="JAMDMJ010000022">
    <property type="protein sequence ID" value="MCY9597474.1"/>
    <property type="molecule type" value="Genomic_DNA"/>
</dbReference>
<evidence type="ECO:0000313" key="4">
    <source>
        <dbReference type="Proteomes" id="UP001527202"/>
    </source>
</evidence>
<evidence type="ECO:0000313" key="1">
    <source>
        <dbReference type="EMBL" id="MCY9597474.1"/>
    </source>
</evidence>
<dbReference type="InterPro" id="IPR051159">
    <property type="entry name" value="Hexapeptide_acetyltransf"/>
</dbReference>
<keyword evidence="4" id="KW-1185">Reference proteome</keyword>
<dbReference type="RefSeq" id="WP_042230497.1">
    <property type="nucleotide sequence ID" value="NZ_CP026520.1"/>
</dbReference>
<organism evidence="2 3">
    <name type="scientific">Paenibacillus chitinolyticus</name>
    <dbReference type="NCBI Taxonomy" id="79263"/>
    <lineage>
        <taxon>Bacteria</taxon>
        <taxon>Bacillati</taxon>
        <taxon>Bacillota</taxon>
        <taxon>Bacilli</taxon>
        <taxon>Bacillales</taxon>
        <taxon>Paenibacillaceae</taxon>
        <taxon>Paenibacillus</taxon>
    </lineage>
</organism>
<reference evidence="2 3" key="1">
    <citation type="submission" date="2018-01" db="EMBL/GenBank/DDBJ databases">
        <title>The whole genome sequencing and assembly of Paenibacillus chitinolyticus KCCM 41400 strain.</title>
        <authorList>
            <person name="Kim J.-Y."/>
            <person name="Park M.-K."/>
            <person name="Lee Y.-J."/>
            <person name="Yi H."/>
            <person name="Bahn Y.-S."/>
            <person name="Kim J.F."/>
            <person name="Lee D.-W."/>
        </authorList>
    </citation>
    <scope>NUCLEOTIDE SEQUENCE [LARGE SCALE GENOMIC DNA]</scope>
    <source>
        <strain evidence="2 3">KCCM 41400</strain>
    </source>
</reference>